<name>A0A0D1UYL5_ANEMI</name>
<dbReference type="EMBL" id="LGUG01000004">
    <property type="protein sequence ID" value="KON98260.1"/>
    <property type="molecule type" value="Genomic_DNA"/>
</dbReference>
<proteinExistence type="predicted"/>
<dbReference type="Proteomes" id="UP000182836">
    <property type="component" value="Unassembled WGS sequence"/>
</dbReference>
<evidence type="ECO:0000313" key="4">
    <source>
        <dbReference type="Proteomes" id="UP000037269"/>
    </source>
</evidence>
<dbReference type="STRING" id="47500.AF333_25340"/>
<dbReference type="OrthoDB" id="1681234at2"/>
<evidence type="ECO:0000313" key="5">
    <source>
        <dbReference type="Proteomes" id="UP000182836"/>
    </source>
</evidence>
<evidence type="ECO:0000313" key="3">
    <source>
        <dbReference type="EMBL" id="SDI10294.1"/>
    </source>
</evidence>
<reference evidence="3 5" key="2">
    <citation type="submission" date="2016-10" db="EMBL/GenBank/DDBJ databases">
        <authorList>
            <person name="de Groot N.N."/>
        </authorList>
    </citation>
    <scope>NUCLEOTIDE SEQUENCE [LARGE SCALE GENOMIC DNA]</scope>
    <source>
        <strain evidence="3 5">DSM 2895</strain>
    </source>
</reference>
<sequence>MPQGVKCSVSNCVYYAAGNNCSAQAIMVDVDRHANTNYTEEIGEIGISSDRQEQASNSAQTCCHTFKQKNKA</sequence>
<dbReference type="GeneID" id="42308451"/>
<feature type="domain" description="DUF1540" evidence="1">
    <location>
        <begin position="5"/>
        <end position="66"/>
    </location>
</feature>
<dbReference type="PATRIC" id="fig|47500.12.peg.5768"/>
<gene>
    <name evidence="2" type="ORF">AF333_25340</name>
    <name evidence="3" type="ORF">SAMN04487909_101556</name>
</gene>
<accession>A0A0D1UYL5</accession>
<reference evidence="2 4" key="1">
    <citation type="submission" date="2015-07" db="EMBL/GenBank/DDBJ databases">
        <title>Fjat-14205 dsm 2895.</title>
        <authorList>
            <person name="Liu B."/>
            <person name="Wang J."/>
            <person name="Zhu Y."/>
            <person name="Liu G."/>
            <person name="Chen Q."/>
            <person name="Chen Z."/>
            <person name="Lan J."/>
            <person name="Che J."/>
            <person name="Ge C."/>
            <person name="Shi H."/>
            <person name="Pan Z."/>
            <person name="Liu X."/>
        </authorList>
    </citation>
    <scope>NUCLEOTIDE SEQUENCE [LARGE SCALE GENOMIC DNA]</scope>
    <source>
        <strain evidence="2 4">DSM 2895</strain>
    </source>
</reference>
<dbReference type="InterPro" id="IPR011437">
    <property type="entry name" value="DUF1540"/>
</dbReference>
<dbReference type="Pfam" id="PF07561">
    <property type="entry name" value="DUF1540"/>
    <property type="match status" value="1"/>
</dbReference>
<protein>
    <recommendedName>
        <fullName evidence="1">DUF1540 domain-containing protein</fullName>
    </recommendedName>
</protein>
<dbReference type="AlphaFoldDB" id="A0A0D1UYL5"/>
<evidence type="ECO:0000313" key="2">
    <source>
        <dbReference type="EMBL" id="KON98260.1"/>
    </source>
</evidence>
<dbReference type="Proteomes" id="UP000037269">
    <property type="component" value="Unassembled WGS sequence"/>
</dbReference>
<dbReference type="EMBL" id="FNED01000001">
    <property type="protein sequence ID" value="SDI10294.1"/>
    <property type="molecule type" value="Genomic_DNA"/>
</dbReference>
<keyword evidence="4" id="KW-1185">Reference proteome</keyword>
<evidence type="ECO:0000259" key="1">
    <source>
        <dbReference type="Pfam" id="PF07561"/>
    </source>
</evidence>
<dbReference type="RefSeq" id="WP_043068187.1">
    <property type="nucleotide sequence ID" value="NZ_BJOA01000005.1"/>
</dbReference>
<organism evidence="2 4">
    <name type="scientific">Aneurinibacillus migulanus</name>
    <name type="common">Bacillus migulanus</name>
    <dbReference type="NCBI Taxonomy" id="47500"/>
    <lineage>
        <taxon>Bacteria</taxon>
        <taxon>Bacillati</taxon>
        <taxon>Bacillota</taxon>
        <taxon>Bacilli</taxon>
        <taxon>Bacillales</taxon>
        <taxon>Paenibacillaceae</taxon>
        <taxon>Aneurinibacillus group</taxon>
        <taxon>Aneurinibacillus</taxon>
    </lineage>
</organism>